<keyword evidence="3" id="KW-1185">Reference proteome</keyword>
<keyword evidence="1" id="KW-1133">Transmembrane helix</keyword>
<dbReference type="EMBL" id="FNON01000001">
    <property type="protein sequence ID" value="SDW23119.1"/>
    <property type="molecule type" value="Genomic_DNA"/>
</dbReference>
<evidence type="ECO:0000313" key="2">
    <source>
        <dbReference type="EMBL" id="SDW23119.1"/>
    </source>
</evidence>
<proteinExistence type="predicted"/>
<protein>
    <recommendedName>
        <fullName evidence="4">DUF4267 domain-containing protein</fullName>
    </recommendedName>
</protein>
<name>A0A1H2RWY7_9PSEU</name>
<dbReference type="STRING" id="589385.SAMN05421504_10126"/>
<feature type="transmembrane region" description="Helical" evidence="1">
    <location>
        <begin position="73"/>
        <end position="92"/>
    </location>
</feature>
<dbReference type="AlphaFoldDB" id="A0A1H2RWY7"/>
<gene>
    <name evidence="2" type="ORF">SAMN05421504_10126</name>
</gene>
<feature type="transmembrane region" description="Helical" evidence="1">
    <location>
        <begin position="6"/>
        <end position="25"/>
    </location>
</feature>
<evidence type="ECO:0008006" key="4">
    <source>
        <dbReference type="Google" id="ProtNLM"/>
    </source>
</evidence>
<dbReference type="InterPro" id="IPR025363">
    <property type="entry name" value="DUF4267"/>
</dbReference>
<dbReference type="RefSeq" id="WP_091284980.1">
    <property type="nucleotide sequence ID" value="NZ_FNON01000001.1"/>
</dbReference>
<evidence type="ECO:0000313" key="3">
    <source>
        <dbReference type="Proteomes" id="UP000199515"/>
    </source>
</evidence>
<evidence type="ECO:0000256" key="1">
    <source>
        <dbReference type="SAM" id="Phobius"/>
    </source>
</evidence>
<dbReference type="OrthoDB" id="119790at2"/>
<dbReference type="Proteomes" id="UP000199515">
    <property type="component" value="Unassembled WGS sequence"/>
</dbReference>
<keyword evidence="1" id="KW-0472">Membrane</keyword>
<dbReference type="Pfam" id="PF14087">
    <property type="entry name" value="DUF4267"/>
    <property type="match status" value="1"/>
</dbReference>
<sequence>MLITGYVLAGLLAAFIAYVGVMYLWKPAAIAPGFGFRELPVHGETYFHVKGVRDFGAGVIVAALMIYGDHHALGWLLAAIASIPVGDMLVVLRHNGKKATAFGIHGATAALTVVTGILLLVG</sequence>
<keyword evidence="1" id="KW-0812">Transmembrane</keyword>
<organism evidence="2 3">
    <name type="scientific">Amycolatopsis xylanica</name>
    <dbReference type="NCBI Taxonomy" id="589385"/>
    <lineage>
        <taxon>Bacteria</taxon>
        <taxon>Bacillati</taxon>
        <taxon>Actinomycetota</taxon>
        <taxon>Actinomycetes</taxon>
        <taxon>Pseudonocardiales</taxon>
        <taxon>Pseudonocardiaceae</taxon>
        <taxon>Amycolatopsis</taxon>
    </lineage>
</organism>
<feature type="transmembrane region" description="Helical" evidence="1">
    <location>
        <begin position="99"/>
        <end position="121"/>
    </location>
</feature>
<accession>A0A1H2RWY7</accession>
<reference evidence="2 3" key="1">
    <citation type="submission" date="2016-10" db="EMBL/GenBank/DDBJ databases">
        <authorList>
            <person name="de Groot N.N."/>
        </authorList>
    </citation>
    <scope>NUCLEOTIDE SEQUENCE [LARGE SCALE GENOMIC DNA]</scope>
    <source>
        <strain evidence="2 3">CPCC 202699</strain>
    </source>
</reference>